<dbReference type="NCBIfam" id="TIGR02937">
    <property type="entry name" value="sigma70-ECF"/>
    <property type="match status" value="1"/>
</dbReference>
<dbReference type="Pfam" id="PF08281">
    <property type="entry name" value="Sigma70_r4_2"/>
    <property type="match status" value="1"/>
</dbReference>
<dbReference type="Gene3D" id="1.10.1740.10">
    <property type="match status" value="1"/>
</dbReference>
<dbReference type="InterPro" id="IPR014325">
    <property type="entry name" value="RNA_pol_sigma-E_actinobac"/>
</dbReference>
<dbReference type="InterPro" id="IPR039425">
    <property type="entry name" value="RNA_pol_sigma-70-like"/>
</dbReference>
<comment type="similarity">
    <text evidence="1">Belongs to the sigma-70 factor family. ECF subfamily.</text>
</comment>
<feature type="domain" description="RNA polymerase sigma factor 70 region 4 type 2" evidence="7">
    <location>
        <begin position="102"/>
        <end position="154"/>
    </location>
</feature>
<evidence type="ECO:0000259" key="7">
    <source>
        <dbReference type="Pfam" id="PF08281"/>
    </source>
</evidence>
<organism evidence="8 9">
    <name type="scientific">Actinoplanes subglobosus</name>
    <dbReference type="NCBI Taxonomy" id="1547892"/>
    <lineage>
        <taxon>Bacteria</taxon>
        <taxon>Bacillati</taxon>
        <taxon>Actinomycetota</taxon>
        <taxon>Actinomycetes</taxon>
        <taxon>Micromonosporales</taxon>
        <taxon>Micromonosporaceae</taxon>
        <taxon>Actinoplanes</taxon>
    </lineage>
</organism>
<keyword evidence="5" id="KW-0804">Transcription</keyword>
<keyword evidence="4" id="KW-0238">DNA-binding</keyword>
<dbReference type="RefSeq" id="WP_378069733.1">
    <property type="nucleotide sequence ID" value="NZ_JBHSBL010000019.1"/>
</dbReference>
<keyword evidence="3" id="KW-0731">Sigma factor</keyword>
<protein>
    <submittedName>
        <fullName evidence="8">SigE family RNA polymerase sigma factor</fullName>
    </submittedName>
</protein>
<reference evidence="9" key="1">
    <citation type="journal article" date="2019" name="Int. J. Syst. Evol. Microbiol.">
        <title>The Global Catalogue of Microorganisms (GCM) 10K type strain sequencing project: providing services to taxonomists for standard genome sequencing and annotation.</title>
        <authorList>
            <consortium name="The Broad Institute Genomics Platform"/>
            <consortium name="The Broad Institute Genome Sequencing Center for Infectious Disease"/>
            <person name="Wu L."/>
            <person name="Ma J."/>
        </authorList>
    </citation>
    <scope>NUCLEOTIDE SEQUENCE [LARGE SCALE GENOMIC DNA]</scope>
    <source>
        <strain evidence="9">TBRC 5832</strain>
    </source>
</reference>
<evidence type="ECO:0000256" key="4">
    <source>
        <dbReference type="ARBA" id="ARBA00023125"/>
    </source>
</evidence>
<dbReference type="InterPro" id="IPR036388">
    <property type="entry name" value="WH-like_DNA-bd_sf"/>
</dbReference>
<evidence type="ECO:0000313" key="8">
    <source>
        <dbReference type="EMBL" id="MFC4068848.1"/>
    </source>
</evidence>
<evidence type="ECO:0000313" key="9">
    <source>
        <dbReference type="Proteomes" id="UP001595867"/>
    </source>
</evidence>
<dbReference type="Pfam" id="PF04542">
    <property type="entry name" value="Sigma70_r2"/>
    <property type="match status" value="1"/>
</dbReference>
<dbReference type="Proteomes" id="UP001595867">
    <property type="component" value="Unassembled WGS sequence"/>
</dbReference>
<accession>A0ABV8J2K2</accession>
<dbReference type="SUPFAM" id="SSF88946">
    <property type="entry name" value="Sigma2 domain of RNA polymerase sigma factors"/>
    <property type="match status" value="1"/>
</dbReference>
<dbReference type="PANTHER" id="PTHR43133">
    <property type="entry name" value="RNA POLYMERASE ECF-TYPE SIGMA FACTO"/>
    <property type="match status" value="1"/>
</dbReference>
<dbReference type="EMBL" id="JBHSBL010000019">
    <property type="protein sequence ID" value="MFC4068848.1"/>
    <property type="molecule type" value="Genomic_DNA"/>
</dbReference>
<feature type="domain" description="RNA polymerase sigma-70 region 2" evidence="6">
    <location>
        <begin position="18"/>
        <end position="77"/>
    </location>
</feature>
<name>A0ABV8J2K2_9ACTN</name>
<dbReference type="CDD" id="cd06171">
    <property type="entry name" value="Sigma70_r4"/>
    <property type="match status" value="1"/>
</dbReference>
<dbReference type="InterPro" id="IPR014284">
    <property type="entry name" value="RNA_pol_sigma-70_dom"/>
</dbReference>
<dbReference type="InterPro" id="IPR013249">
    <property type="entry name" value="RNA_pol_sigma70_r4_t2"/>
</dbReference>
<evidence type="ECO:0000256" key="1">
    <source>
        <dbReference type="ARBA" id="ARBA00010641"/>
    </source>
</evidence>
<dbReference type="NCBIfam" id="TIGR02983">
    <property type="entry name" value="SigE-fam_strep"/>
    <property type="match status" value="1"/>
</dbReference>
<keyword evidence="2" id="KW-0805">Transcription regulation</keyword>
<dbReference type="InterPro" id="IPR013324">
    <property type="entry name" value="RNA_pol_sigma_r3/r4-like"/>
</dbReference>
<dbReference type="Gene3D" id="1.10.10.10">
    <property type="entry name" value="Winged helix-like DNA-binding domain superfamily/Winged helix DNA-binding domain"/>
    <property type="match status" value="1"/>
</dbReference>
<comment type="caution">
    <text evidence="8">The sequence shown here is derived from an EMBL/GenBank/DDBJ whole genome shotgun (WGS) entry which is preliminary data.</text>
</comment>
<evidence type="ECO:0000256" key="3">
    <source>
        <dbReference type="ARBA" id="ARBA00023082"/>
    </source>
</evidence>
<evidence type="ECO:0000256" key="5">
    <source>
        <dbReference type="ARBA" id="ARBA00023163"/>
    </source>
</evidence>
<sequence>MNSDEETNYRSFVDAQAHSLRSLAYLTCGDWQLAEDAVFTALAKLYTRWRRVDRPESYARTMVVRAAIDEVRRPWWRREQPTGDVMPEKAGSDDAHDVDERLRIHAALASLPVRRRAVLVLRYFEDLSVQETAEALNCPEATVKSHTVRGLRTLREVLGPDTTLLTGDTHGTERYATRHA</sequence>
<dbReference type="SUPFAM" id="SSF88659">
    <property type="entry name" value="Sigma3 and sigma4 domains of RNA polymerase sigma factors"/>
    <property type="match status" value="1"/>
</dbReference>
<gene>
    <name evidence="8" type="ORF">ACFO0C_28285</name>
</gene>
<proteinExistence type="inferred from homology"/>
<dbReference type="InterPro" id="IPR013325">
    <property type="entry name" value="RNA_pol_sigma_r2"/>
</dbReference>
<evidence type="ECO:0000256" key="2">
    <source>
        <dbReference type="ARBA" id="ARBA00023015"/>
    </source>
</evidence>
<keyword evidence="9" id="KW-1185">Reference proteome</keyword>
<dbReference type="PANTHER" id="PTHR43133:SF50">
    <property type="entry name" value="ECF RNA POLYMERASE SIGMA FACTOR SIGM"/>
    <property type="match status" value="1"/>
</dbReference>
<evidence type="ECO:0000259" key="6">
    <source>
        <dbReference type="Pfam" id="PF04542"/>
    </source>
</evidence>
<dbReference type="InterPro" id="IPR007627">
    <property type="entry name" value="RNA_pol_sigma70_r2"/>
</dbReference>